<keyword evidence="4" id="KW-1185">Reference proteome</keyword>
<dbReference type="GO" id="GO:0003677">
    <property type="term" value="F:DNA binding"/>
    <property type="evidence" value="ECO:0007669"/>
    <property type="project" value="InterPro"/>
</dbReference>
<name>A0A1A8TLX0_9GAMM</name>
<evidence type="ECO:0000259" key="2">
    <source>
        <dbReference type="PROSITE" id="PS51194"/>
    </source>
</evidence>
<feature type="domain" description="Helicase ATP-binding" evidence="1">
    <location>
        <begin position="17"/>
        <end position="152"/>
    </location>
</feature>
<dbReference type="SUPFAM" id="SSF57829">
    <property type="entry name" value="Zn-binding ribosomal proteins"/>
    <property type="match status" value="1"/>
</dbReference>
<dbReference type="AlphaFoldDB" id="A0A1A8TLX0"/>
<dbReference type="GO" id="GO:0005524">
    <property type="term" value="F:ATP binding"/>
    <property type="evidence" value="ECO:0007669"/>
    <property type="project" value="InterPro"/>
</dbReference>
<reference evidence="3 4" key="1">
    <citation type="submission" date="2016-06" db="EMBL/GenBank/DDBJ databases">
        <authorList>
            <person name="Kjaerup R.B."/>
            <person name="Dalgaard T.S."/>
            <person name="Juul-Madsen H.R."/>
        </authorList>
    </citation>
    <scope>NUCLEOTIDE SEQUENCE [LARGE SCALE GENOMIC DNA]</scope>
    <source>
        <strain evidence="3 4">CECT 5080</strain>
    </source>
</reference>
<evidence type="ECO:0000313" key="4">
    <source>
        <dbReference type="Proteomes" id="UP000092627"/>
    </source>
</evidence>
<dbReference type="PROSITE" id="PS51194">
    <property type="entry name" value="HELICASE_CTER"/>
    <property type="match status" value="1"/>
</dbReference>
<dbReference type="InterPro" id="IPR014001">
    <property type="entry name" value="Helicase_ATP-bd"/>
</dbReference>
<dbReference type="Pfam" id="PF04851">
    <property type="entry name" value="ResIII"/>
    <property type="match status" value="1"/>
</dbReference>
<dbReference type="GO" id="GO:0005829">
    <property type="term" value="C:cytosol"/>
    <property type="evidence" value="ECO:0007669"/>
    <property type="project" value="TreeGrafter"/>
</dbReference>
<dbReference type="Pfam" id="PF00271">
    <property type="entry name" value="Helicase_C"/>
    <property type="match status" value="1"/>
</dbReference>
<dbReference type="OrthoDB" id="9802848at2"/>
<evidence type="ECO:0000259" key="1">
    <source>
        <dbReference type="PROSITE" id="PS51192"/>
    </source>
</evidence>
<dbReference type="RefSeq" id="WP_082861114.1">
    <property type="nucleotide sequence ID" value="NZ_FLOC01000015.1"/>
</dbReference>
<dbReference type="PANTHER" id="PTHR47396:SF1">
    <property type="entry name" value="ATP-DEPENDENT HELICASE IRC3-RELATED"/>
    <property type="match status" value="1"/>
</dbReference>
<dbReference type="InterPro" id="IPR006935">
    <property type="entry name" value="Helicase/UvrB_N"/>
</dbReference>
<dbReference type="InterPro" id="IPR001650">
    <property type="entry name" value="Helicase_C-like"/>
</dbReference>
<dbReference type="CDD" id="cd18799">
    <property type="entry name" value="SF2_C_EcoAI-like"/>
    <property type="match status" value="1"/>
</dbReference>
<organism evidence="3 4">
    <name type="scientific">Marinomonas aquimarina</name>
    <dbReference type="NCBI Taxonomy" id="295068"/>
    <lineage>
        <taxon>Bacteria</taxon>
        <taxon>Pseudomonadati</taxon>
        <taxon>Pseudomonadota</taxon>
        <taxon>Gammaproteobacteria</taxon>
        <taxon>Oceanospirillales</taxon>
        <taxon>Oceanospirillaceae</taxon>
        <taxon>Marinomonas</taxon>
    </lineage>
</organism>
<gene>
    <name evidence="3" type="primary">uvrB_2</name>
    <name evidence="3" type="ORF">MAQ5080_02606</name>
</gene>
<accession>A0A1A8TLX0</accession>
<evidence type="ECO:0000313" key="3">
    <source>
        <dbReference type="EMBL" id="SBS33519.1"/>
    </source>
</evidence>
<feature type="domain" description="Helicase C-terminal" evidence="2">
    <location>
        <begin position="242"/>
        <end position="385"/>
    </location>
</feature>
<dbReference type="EMBL" id="FLOC01000015">
    <property type="protein sequence ID" value="SBS33519.1"/>
    <property type="molecule type" value="Genomic_DNA"/>
</dbReference>
<dbReference type="InterPro" id="IPR050742">
    <property type="entry name" value="Helicase_Restrict-Modif_Enz"/>
</dbReference>
<protein>
    <submittedName>
        <fullName evidence="3">UvrABC system protein B</fullName>
    </submittedName>
</protein>
<dbReference type="Proteomes" id="UP000092627">
    <property type="component" value="Unassembled WGS sequence"/>
</dbReference>
<dbReference type="InterPro" id="IPR027417">
    <property type="entry name" value="P-loop_NTPase"/>
</dbReference>
<dbReference type="FunFam" id="3.40.50.300:FF:000794">
    <property type="entry name" value="ATP-dependent RNA helicase"/>
    <property type="match status" value="1"/>
</dbReference>
<dbReference type="SMART" id="SM00490">
    <property type="entry name" value="HELICc"/>
    <property type="match status" value="1"/>
</dbReference>
<dbReference type="PANTHER" id="PTHR47396">
    <property type="entry name" value="TYPE I RESTRICTION ENZYME ECOKI R PROTEIN"/>
    <property type="match status" value="1"/>
</dbReference>
<sequence length="581" mass="66366">MYQLRDYQQEAVDATLKHFRKSDDSAVIVLPTGAGKSLVIAELCRLARHKVICLTHVKELVEQNHQKLSALGVEAGIYSAGLGRKDTHSKVTFASIQSIARSLEQHNDALSLLMIDECHRIPKQQQGQYHQVIEHFKKLNPKLKVLGLTATPYRLDSGWIYQKHYWGFARDTENPFFSQCIYELPLRRLVKSSYLTEPKVYDAAVAHYDFSQLLGNEYDDDDQPIEQQLNELVSKHPRVTQAICEQIIELSSARKGVMIFASTVEHAKEILNYLPSHEAQVVTGDTSIKERDQIISAFKAQQLKYLVNVSVLTTGFDAPHVDVIALLRPTESVSLFQQMVGRGLRLSADKQDCLILDYTNSGYDIFQPEIGTKKPNPNCQLVQVECPQCAHQNLFWGIKAADGTLREHYGRRCQSLVETPDGEFQCDYRFVFKRCPHCNEENDIAARHCQHCHERLIDPDDILKKALNLKGHKVIRCQAISATITGNKVQVIYHDEDGDELKQRFNFDFKKDQQRFNQEFARRLGAGSTPVEFDRAEQVTAFIPYLPHPDFVIAEQEKHGWKVTQLLFDYQGPYRKANALN</sequence>
<dbReference type="SMART" id="SM00487">
    <property type="entry name" value="DEXDc"/>
    <property type="match status" value="1"/>
</dbReference>
<dbReference type="PROSITE" id="PS51192">
    <property type="entry name" value="HELICASE_ATP_BIND_1"/>
    <property type="match status" value="1"/>
</dbReference>
<dbReference type="GO" id="GO:0016787">
    <property type="term" value="F:hydrolase activity"/>
    <property type="evidence" value="ECO:0007669"/>
    <property type="project" value="InterPro"/>
</dbReference>
<dbReference type="InterPro" id="IPR011332">
    <property type="entry name" value="Ribosomal_zn-bd"/>
</dbReference>
<dbReference type="GO" id="GO:0006412">
    <property type="term" value="P:translation"/>
    <property type="evidence" value="ECO:0007669"/>
    <property type="project" value="InterPro"/>
</dbReference>
<dbReference type="SUPFAM" id="SSF52540">
    <property type="entry name" value="P-loop containing nucleoside triphosphate hydrolases"/>
    <property type="match status" value="1"/>
</dbReference>
<dbReference type="Gene3D" id="3.40.50.300">
    <property type="entry name" value="P-loop containing nucleotide triphosphate hydrolases"/>
    <property type="match status" value="2"/>
</dbReference>
<dbReference type="STRING" id="295068.MAQ5080_02606"/>
<proteinExistence type="predicted"/>